<dbReference type="InterPro" id="IPR050099">
    <property type="entry name" value="SIS_GmhA/DiaA_subfam"/>
</dbReference>
<dbReference type="EMBL" id="CP063849">
    <property type="protein sequence ID" value="QOY90292.1"/>
    <property type="molecule type" value="Genomic_DNA"/>
</dbReference>
<dbReference type="InterPro" id="IPR046348">
    <property type="entry name" value="SIS_dom_sf"/>
</dbReference>
<accession>A0A7S7SLJ0</accession>
<proteinExistence type="predicted"/>
<sequence>MTDFSSTYKTQLLSALDTLPLDKVEAAISILKTARDEDRQVFVCGNGGSAATASHFVCDMVKGGSYGRPKRFRILSLNDNLHTITAYSNDVSYECVFVEQLTNFARPGDVLICISGSGNSPNVLRAAEYANQAGLTTIGLTGRDGGRLGPLSKLEINVAEQHMGRIEDGHMVACHMIAYYFMEREAPTGA</sequence>
<dbReference type="PROSITE" id="PS51464">
    <property type="entry name" value="SIS"/>
    <property type="match status" value="1"/>
</dbReference>
<dbReference type="PANTHER" id="PTHR30390">
    <property type="entry name" value="SEDOHEPTULOSE 7-PHOSPHATE ISOMERASE / DNAA INITIATOR-ASSOCIATING FACTOR FOR REPLICATION INITIATION"/>
    <property type="match status" value="1"/>
</dbReference>
<dbReference type="InterPro" id="IPR001347">
    <property type="entry name" value="SIS_dom"/>
</dbReference>
<dbReference type="Pfam" id="PF13580">
    <property type="entry name" value="SIS_2"/>
    <property type="match status" value="1"/>
</dbReference>
<dbReference type="CDD" id="cd05006">
    <property type="entry name" value="SIS_GmhA"/>
    <property type="match status" value="1"/>
</dbReference>
<dbReference type="GO" id="GO:0097367">
    <property type="term" value="F:carbohydrate derivative binding"/>
    <property type="evidence" value="ECO:0007669"/>
    <property type="project" value="InterPro"/>
</dbReference>
<dbReference type="Gene3D" id="3.40.50.10490">
    <property type="entry name" value="Glucose-6-phosphate isomerase like protein, domain 1"/>
    <property type="match status" value="1"/>
</dbReference>
<dbReference type="Proteomes" id="UP000593892">
    <property type="component" value="Chromosome"/>
</dbReference>
<feature type="domain" description="SIS" evidence="1">
    <location>
        <begin position="27"/>
        <end position="187"/>
    </location>
</feature>
<name>A0A7S7SLJ0_PALFE</name>
<evidence type="ECO:0000313" key="2">
    <source>
        <dbReference type="EMBL" id="QOY90292.1"/>
    </source>
</evidence>
<evidence type="ECO:0000313" key="3">
    <source>
        <dbReference type="Proteomes" id="UP000593892"/>
    </source>
</evidence>
<dbReference type="SUPFAM" id="SSF53697">
    <property type="entry name" value="SIS domain"/>
    <property type="match status" value="1"/>
</dbReference>
<dbReference type="RefSeq" id="WP_194451957.1">
    <property type="nucleotide sequence ID" value="NZ_CP063849.1"/>
</dbReference>
<protein>
    <submittedName>
        <fullName evidence="2">SIS domain-containing protein</fullName>
    </submittedName>
</protein>
<dbReference type="KEGG" id="pfer:IRI77_10145"/>
<evidence type="ECO:0000259" key="1">
    <source>
        <dbReference type="PROSITE" id="PS51464"/>
    </source>
</evidence>
<dbReference type="PANTHER" id="PTHR30390:SF8">
    <property type="entry name" value="SUGAR ISOMERASE (SIS)"/>
    <property type="match status" value="1"/>
</dbReference>
<organism evidence="2 3">
    <name type="scientific">Paludibaculum fermentans</name>
    <dbReference type="NCBI Taxonomy" id="1473598"/>
    <lineage>
        <taxon>Bacteria</taxon>
        <taxon>Pseudomonadati</taxon>
        <taxon>Acidobacteriota</taxon>
        <taxon>Terriglobia</taxon>
        <taxon>Bryobacterales</taxon>
        <taxon>Bryobacteraceae</taxon>
        <taxon>Paludibaculum</taxon>
    </lineage>
</organism>
<dbReference type="GO" id="GO:1901135">
    <property type="term" value="P:carbohydrate derivative metabolic process"/>
    <property type="evidence" value="ECO:0007669"/>
    <property type="project" value="InterPro"/>
</dbReference>
<gene>
    <name evidence="2" type="ORF">IRI77_10145</name>
</gene>
<keyword evidence="3" id="KW-1185">Reference proteome</keyword>
<dbReference type="AlphaFoldDB" id="A0A7S7SLJ0"/>
<dbReference type="InterPro" id="IPR035461">
    <property type="entry name" value="GmhA/DiaA"/>
</dbReference>
<reference evidence="2 3" key="1">
    <citation type="submission" date="2020-10" db="EMBL/GenBank/DDBJ databases">
        <title>Complete genome sequence of Paludibaculum fermentans P105T, a facultatively anaerobic acidobacterium capable of dissimilatory Fe(III) reduction.</title>
        <authorList>
            <person name="Dedysh S.N."/>
            <person name="Beletsky A.V."/>
            <person name="Kulichevskaya I.S."/>
            <person name="Mardanov A.V."/>
            <person name="Ravin N.V."/>
        </authorList>
    </citation>
    <scope>NUCLEOTIDE SEQUENCE [LARGE SCALE GENOMIC DNA]</scope>
    <source>
        <strain evidence="2 3">P105</strain>
    </source>
</reference>